<gene>
    <name evidence="1" type="ORF">SFRICE_017677</name>
</gene>
<sequence>MTPRIETTICESHKVVPCVRETRYTLRGSRLSSHRAVQSNVKPNQDRTTSSDMSTTAVVVGLSPSSSSEAICSFQSVDSYGEEQARNSIVVVRSLELCPVYGNRLTPYYMGLITQTLDCTVGAVAGQLAAVQRVAGSIPAQSNSLCDPQIVVSVVWVSCVCEITIIYSVPNLIPIPSAVLTRLSSKHTDNGAVDNLAGLPKLRLENVTDKESRVRCTSRAKYYWAFFGDFSVVGQSLELCPVYGNRLTPYYVGLIYFVSPTGESNRRLYVQYSSVKTQDNRQPEPKQQFVDYTKSCSERESNVLCGQLHTANSAI</sequence>
<organism evidence="1">
    <name type="scientific">Spodoptera frugiperda</name>
    <name type="common">Fall armyworm</name>
    <dbReference type="NCBI Taxonomy" id="7108"/>
    <lineage>
        <taxon>Eukaryota</taxon>
        <taxon>Metazoa</taxon>
        <taxon>Ecdysozoa</taxon>
        <taxon>Arthropoda</taxon>
        <taxon>Hexapoda</taxon>
        <taxon>Insecta</taxon>
        <taxon>Pterygota</taxon>
        <taxon>Neoptera</taxon>
        <taxon>Endopterygota</taxon>
        <taxon>Lepidoptera</taxon>
        <taxon>Glossata</taxon>
        <taxon>Ditrysia</taxon>
        <taxon>Noctuoidea</taxon>
        <taxon>Noctuidae</taxon>
        <taxon>Amphipyrinae</taxon>
        <taxon>Spodoptera</taxon>
    </lineage>
</organism>
<proteinExistence type="predicted"/>
<reference evidence="1" key="1">
    <citation type="submission" date="2016-07" db="EMBL/GenBank/DDBJ databases">
        <authorList>
            <person name="Bretaudeau A."/>
        </authorList>
    </citation>
    <scope>NUCLEOTIDE SEQUENCE</scope>
    <source>
        <strain evidence="1">Rice</strain>
        <tissue evidence="1">Whole body</tissue>
    </source>
</reference>
<evidence type="ECO:0000313" key="1">
    <source>
        <dbReference type="EMBL" id="SOQ48081.1"/>
    </source>
</evidence>
<protein>
    <submittedName>
        <fullName evidence="1">SFRICE_017677</fullName>
    </submittedName>
</protein>
<name>A0A2H1W4S3_SPOFR</name>
<dbReference type="AlphaFoldDB" id="A0A2H1W4S3"/>
<accession>A0A2H1W4S3</accession>
<dbReference type="EMBL" id="ODYU01006331">
    <property type="protein sequence ID" value="SOQ48081.1"/>
    <property type="molecule type" value="Genomic_DNA"/>
</dbReference>